<organism evidence="2 3">
    <name type="scientific">Drosophila ananassae</name>
    <name type="common">Fruit fly</name>
    <dbReference type="NCBI Taxonomy" id="7217"/>
    <lineage>
        <taxon>Eukaryota</taxon>
        <taxon>Metazoa</taxon>
        <taxon>Ecdysozoa</taxon>
        <taxon>Arthropoda</taxon>
        <taxon>Hexapoda</taxon>
        <taxon>Insecta</taxon>
        <taxon>Pterygota</taxon>
        <taxon>Neoptera</taxon>
        <taxon>Endopterygota</taxon>
        <taxon>Diptera</taxon>
        <taxon>Brachycera</taxon>
        <taxon>Muscomorpha</taxon>
        <taxon>Ephydroidea</taxon>
        <taxon>Drosophilidae</taxon>
        <taxon>Drosophila</taxon>
        <taxon>Sophophora</taxon>
    </lineage>
</organism>
<evidence type="ECO:0000313" key="2">
    <source>
        <dbReference type="EMBL" id="KPU76006.1"/>
    </source>
</evidence>
<proteinExistence type="predicted"/>
<accession>A0A0P8XMW0</accession>
<evidence type="ECO:0000313" key="3">
    <source>
        <dbReference type="Proteomes" id="UP000007801"/>
    </source>
</evidence>
<dbReference type="InParanoid" id="A0A0P8XMW0"/>
<protein>
    <submittedName>
        <fullName evidence="2">Uncharacterized protein</fullName>
    </submittedName>
</protein>
<feature type="compositionally biased region" description="Basic residues" evidence="1">
    <location>
        <begin position="102"/>
        <end position="113"/>
    </location>
</feature>
<dbReference type="EMBL" id="CH902619">
    <property type="protein sequence ID" value="KPU76006.1"/>
    <property type="molecule type" value="Genomic_DNA"/>
</dbReference>
<evidence type="ECO:0000256" key="1">
    <source>
        <dbReference type="SAM" id="MobiDB-lite"/>
    </source>
</evidence>
<dbReference type="AlphaFoldDB" id="A0A0P8XMW0"/>
<name>A0A0P8XMW0_DROAN</name>
<sequence>MREKTMCHPLRSIWVLRNGKCKEGLMCASGLSKKECEKYCLVKIIPSNPKHRATNHRFKTRQMNLFKPSTCVTSKTVGITDWTKGPGEHNDPPYNSMETTMRTRRTRRTRKTTRSPFYC</sequence>
<dbReference type="Proteomes" id="UP000007801">
    <property type="component" value="Unassembled WGS sequence"/>
</dbReference>
<feature type="region of interest" description="Disordered" evidence="1">
    <location>
        <begin position="82"/>
        <end position="119"/>
    </location>
</feature>
<keyword evidence="3" id="KW-1185">Reference proteome</keyword>
<gene>
    <name evidence="2" type="primary">Dana\GF26260</name>
    <name evidence="2" type="ORF">GF26260</name>
</gene>
<reference evidence="2 3" key="1">
    <citation type="journal article" date="2007" name="Nature">
        <title>Evolution of genes and genomes on the Drosophila phylogeny.</title>
        <authorList>
            <consortium name="Drosophila 12 Genomes Consortium"/>
            <person name="Clark A.G."/>
            <person name="Eisen M.B."/>
            <person name="Smith D.R."/>
            <person name="Bergman C.M."/>
            <person name="Oliver B."/>
            <person name="Markow T.A."/>
            <person name="Kaufman T.C."/>
            <person name="Kellis M."/>
            <person name="Gelbart W."/>
            <person name="Iyer V.N."/>
            <person name="Pollard D.A."/>
            <person name="Sackton T.B."/>
            <person name="Larracuente A.M."/>
            <person name="Singh N.D."/>
            <person name="Abad J.P."/>
            <person name="Abt D.N."/>
            <person name="Adryan B."/>
            <person name="Aguade M."/>
            <person name="Akashi H."/>
            <person name="Anderson W.W."/>
            <person name="Aquadro C.F."/>
            <person name="Ardell D.H."/>
            <person name="Arguello R."/>
            <person name="Artieri C.G."/>
            <person name="Barbash D.A."/>
            <person name="Barker D."/>
            <person name="Barsanti P."/>
            <person name="Batterham P."/>
            <person name="Batzoglou S."/>
            <person name="Begun D."/>
            <person name="Bhutkar A."/>
            <person name="Blanco E."/>
            <person name="Bosak S.A."/>
            <person name="Bradley R.K."/>
            <person name="Brand A.D."/>
            <person name="Brent M.R."/>
            <person name="Brooks A.N."/>
            <person name="Brown R.H."/>
            <person name="Butlin R.K."/>
            <person name="Caggese C."/>
            <person name="Calvi B.R."/>
            <person name="Bernardo de Carvalho A."/>
            <person name="Caspi A."/>
            <person name="Castrezana S."/>
            <person name="Celniker S.E."/>
            <person name="Chang J.L."/>
            <person name="Chapple C."/>
            <person name="Chatterji S."/>
            <person name="Chinwalla A."/>
            <person name="Civetta A."/>
            <person name="Clifton S.W."/>
            <person name="Comeron J.M."/>
            <person name="Costello J.C."/>
            <person name="Coyne J.A."/>
            <person name="Daub J."/>
            <person name="David R.G."/>
            <person name="Delcher A.L."/>
            <person name="Delehaunty K."/>
            <person name="Do C.B."/>
            <person name="Ebling H."/>
            <person name="Edwards K."/>
            <person name="Eickbush T."/>
            <person name="Evans J.D."/>
            <person name="Filipski A."/>
            <person name="Findeiss S."/>
            <person name="Freyhult E."/>
            <person name="Fulton L."/>
            <person name="Fulton R."/>
            <person name="Garcia A.C."/>
            <person name="Gardiner A."/>
            <person name="Garfield D.A."/>
            <person name="Garvin B.E."/>
            <person name="Gibson G."/>
            <person name="Gilbert D."/>
            <person name="Gnerre S."/>
            <person name="Godfrey J."/>
            <person name="Good R."/>
            <person name="Gotea V."/>
            <person name="Gravely B."/>
            <person name="Greenberg A.J."/>
            <person name="Griffiths-Jones S."/>
            <person name="Gross S."/>
            <person name="Guigo R."/>
            <person name="Gustafson E.A."/>
            <person name="Haerty W."/>
            <person name="Hahn M.W."/>
            <person name="Halligan D.L."/>
            <person name="Halpern A.L."/>
            <person name="Halter G.M."/>
            <person name="Han M.V."/>
            <person name="Heger A."/>
            <person name="Hillier L."/>
            <person name="Hinrichs A.S."/>
            <person name="Holmes I."/>
            <person name="Hoskins R.A."/>
            <person name="Hubisz M.J."/>
            <person name="Hultmark D."/>
            <person name="Huntley M.A."/>
            <person name="Jaffe D.B."/>
            <person name="Jagadeeshan S."/>
            <person name="Jeck W.R."/>
            <person name="Johnson J."/>
            <person name="Jones C.D."/>
            <person name="Jordan W.C."/>
            <person name="Karpen G.H."/>
            <person name="Kataoka E."/>
            <person name="Keightley P.D."/>
            <person name="Kheradpour P."/>
            <person name="Kirkness E.F."/>
            <person name="Koerich L.B."/>
            <person name="Kristiansen K."/>
            <person name="Kudrna D."/>
            <person name="Kulathinal R.J."/>
            <person name="Kumar S."/>
            <person name="Kwok R."/>
            <person name="Lander E."/>
            <person name="Langley C.H."/>
            <person name="Lapoint R."/>
            <person name="Lazzaro B.P."/>
            <person name="Lee S.J."/>
            <person name="Levesque L."/>
            <person name="Li R."/>
            <person name="Lin C.F."/>
            <person name="Lin M.F."/>
            <person name="Lindblad-Toh K."/>
            <person name="Llopart A."/>
            <person name="Long M."/>
            <person name="Low L."/>
            <person name="Lozovsky E."/>
            <person name="Lu J."/>
            <person name="Luo M."/>
            <person name="Machado C.A."/>
            <person name="Makalowski W."/>
            <person name="Marzo M."/>
            <person name="Matsuda M."/>
            <person name="Matzkin L."/>
            <person name="McAllister B."/>
            <person name="McBride C.S."/>
            <person name="McKernan B."/>
            <person name="McKernan K."/>
            <person name="Mendez-Lago M."/>
            <person name="Minx P."/>
            <person name="Mollenhauer M.U."/>
            <person name="Montooth K."/>
            <person name="Mount S.M."/>
            <person name="Mu X."/>
            <person name="Myers E."/>
            <person name="Negre B."/>
            <person name="Newfeld S."/>
            <person name="Nielsen R."/>
            <person name="Noor M.A."/>
            <person name="O'Grady P."/>
            <person name="Pachter L."/>
            <person name="Papaceit M."/>
            <person name="Parisi M.J."/>
            <person name="Parisi M."/>
            <person name="Parts L."/>
            <person name="Pedersen J.S."/>
            <person name="Pesole G."/>
            <person name="Phillippy A.M."/>
            <person name="Ponting C.P."/>
            <person name="Pop M."/>
            <person name="Porcelli D."/>
            <person name="Powell J.R."/>
            <person name="Prohaska S."/>
            <person name="Pruitt K."/>
            <person name="Puig M."/>
            <person name="Quesneville H."/>
            <person name="Ram K.R."/>
            <person name="Rand D."/>
            <person name="Rasmussen M.D."/>
            <person name="Reed L.K."/>
            <person name="Reenan R."/>
            <person name="Reily A."/>
            <person name="Remington K.A."/>
            <person name="Rieger T.T."/>
            <person name="Ritchie M.G."/>
            <person name="Robin C."/>
            <person name="Rogers Y.H."/>
            <person name="Rohde C."/>
            <person name="Rozas J."/>
            <person name="Rubenfield M.J."/>
            <person name="Ruiz A."/>
            <person name="Russo S."/>
            <person name="Salzberg S.L."/>
            <person name="Sanchez-Gracia A."/>
            <person name="Saranga D.J."/>
            <person name="Sato H."/>
            <person name="Schaeffer S.W."/>
            <person name="Schatz M.C."/>
            <person name="Schlenke T."/>
            <person name="Schwartz R."/>
            <person name="Segarra C."/>
            <person name="Singh R.S."/>
            <person name="Sirot L."/>
            <person name="Sirota M."/>
            <person name="Sisneros N.B."/>
            <person name="Smith C.D."/>
            <person name="Smith T.F."/>
            <person name="Spieth J."/>
            <person name="Stage D.E."/>
            <person name="Stark A."/>
            <person name="Stephan W."/>
            <person name="Strausberg R.L."/>
            <person name="Strempel S."/>
            <person name="Sturgill D."/>
            <person name="Sutton G."/>
            <person name="Sutton G.G."/>
            <person name="Tao W."/>
            <person name="Teichmann S."/>
            <person name="Tobari Y.N."/>
            <person name="Tomimura Y."/>
            <person name="Tsolas J.M."/>
            <person name="Valente V.L."/>
            <person name="Venter E."/>
            <person name="Venter J.C."/>
            <person name="Vicario S."/>
            <person name="Vieira F.G."/>
            <person name="Vilella A.J."/>
            <person name="Villasante A."/>
            <person name="Walenz B."/>
            <person name="Wang J."/>
            <person name="Wasserman M."/>
            <person name="Watts T."/>
            <person name="Wilson D."/>
            <person name="Wilson R.K."/>
            <person name="Wing R.A."/>
            <person name="Wolfner M.F."/>
            <person name="Wong A."/>
            <person name="Wong G.K."/>
            <person name="Wu C.I."/>
            <person name="Wu G."/>
            <person name="Yamamoto D."/>
            <person name="Yang H.P."/>
            <person name="Yang S.P."/>
            <person name="Yorke J.A."/>
            <person name="Yoshida K."/>
            <person name="Zdobnov E."/>
            <person name="Zhang P."/>
            <person name="Zhang Y."/>
            <person name="Zimin A.V."/>
            <person name="Baldwin J."/>
            <person name="Abdouelleil A."/>
            <person name="Abdulkadir J."/>
            <person name="Abebe A."/>
            <person name="Abera B."/>
            <person name="Abreu J."/>
            <person name="Acer S.C."/>
            <person name="Aftuck L."/>
            <person name="Alexander A."/>
            <person name="An P."/>
            <person name="Anderson E."/>
            <person name="Anderson S."/>
            <person name="Arachi H."/>
            <person name="Azer M."/>
            <person name="Bachantsang P."/>
            <person name="Barry A."/>
            <person name="Bayul T."/>
            <person name="Berlin A."/>
            <person name="Bessette D."/>
            <person name="Bloom T."/>
            <person name="Blye J."/>
            <person name="Boguslavskiy L."/>
            <person name="Bonnet C."/>
            <person name="Boukhgalter B."/>
            <person name="Bourzgui I."/>
            <person name="Brown A."/>
            <person name="Cahill P."/>
            <person name="Channer S."/>
            <person name="Cheshatsang Y."/>
            <person name="Chuda L."/>
            <person name="Citroen M."/>
            <person name="Collymore A."/>
            <person name="Cooke P."/>
            <person name="Costello M."/>
            <person name="D'Aco K."/>
            <person name="Daza R."/>
            <person name="De Haan G."/>
            <person name="DeGray S."/>
            <person name="DeMaso C."/>
            <person name="Dhargay N."/>
            <person name="Dooley K."/>
            <person name="Dooley E."/>
            <person name="Doricent M."/>
            <person name="Dorje P."/>
            <person name="Dorjee K."/>
            <person name="Dupes A."/>
            <person name="Elong R."/>
            <person name="Falk J."/>
            <person name="Farina A."/>
            <person name="Faro S."/>
            <person name="Ferguson D."/>
            <person name="Fisher S."/>
            <person name="Foley C.D."/>
            <person name="Franke A."/>
            <person name="Friedrich D."/>
            <person name="Gadbois L."/>
            <person name="Gearin G."/>
            <person name="Gearin C.R."/>
            <person name="Giannoukos G."/>
            <person name="Goode T."/>
            <person name="Graham J."/>
            <person name="Grandbois E."/>
            <person name="Grewal S."/>
            <person name="Gyaltsen K."/>
            <person name="Hafez N."/>
            <person name="Hagos B."/>
            <person name="Hall J."/>
            <person name="Henson C."/>
            <person name="Hollinger A."/>
            <person name="Honan T."/>
            <person name="Huard M.D."/>
            <person name="Hughes L."/>
            <person name="Hurhula B."/>
            <person name="Husby M.E."/>
            <person name="Kamat A."/>
            <person name="Kanga B."/>
            <person name="Kashin S."/>
            <person name="Khazanovich D."/>
            <person name="Kisner P."/>
            <person name="Lance K."/>
            <person name="Lara M."/>
            <person name="Lee W."/>
            <person name="Lennon N."/>
            <person name="Letendre F."/>
            <person name="LeVine R."/>
            <person name="Lipovsky A."/>
            <person name="Liu X."/>
            <person name="Liu J."/>
            <person name="Liu S."/>
            <person name="Lokyitsang T."/>
            <person name="Lokyitsang Y."/>
            <person name="Lubonja R."/>
            <person name="Lui A."/>
            <person name="MacDonald P."/>
            <person name="Magnisalis V."/>
            <person name="Maru K."/>
            <person name="Matthews C."/>
            <person name="McCusker W."/>
            <person name="McDonough S."/>
            <person name="Mehta T."/>
            <person name="Meldrim J."/>
            <person name="Meneus L."/>
            <person name="Mihai O."/>
            <person name="Mihalev A."/>
            <person name="Mihova T."/>
            <person name="Mittelman R."/>
            <person name="Mlenga V."/>
            <person name="Montmayeur A."/>
            <person name="Mulrain L."/>
            <person name="Navidi A."/>
            <person name="Naylor J."/>
            <person name="Negash T."/>
            <person name="Nguyen T."/>
            <person name="Nguyen N."/>
            <person name="Nicol R."/>
            <person name="Norbu C."/>
            <person name="Norbu N."/>
            <person name="Novod N."/>
            <person name="O'Neill B."/>
            <person name="Osman S."/>
            <person name="Markiewicz E."/>
            <person name="Oyono O.L."/>
            <person name="Patti C."/>
            <person name="Phunkhang P."/>
            <person name="Pierre F."/>
            <person name="Priest M."/>
            <person name="Raghuraman S."/>
            <person name="Rege F."/>
            <person name="Reyes R."/>
            <person name="Rise C."/>
            <person name="Rogov P."/>
            <person name="Ross K."/>
            <person name="Ryan E."/>
            <person name="Settipalli S."/>
            <person name="Shea T."/>
            <person name="Sherpa N."/>
            <person name="Shi L."/>
            <person name="Shih D."/>
            <person name="Sparrow T."/>
            <person name="Spaulding J."/>
            <person name="Stalker J."/>
            <person name="Stange-Thomann N."/>
            <person name="Stavropoulos S."/>
            <person name="Stone C."/>
            <person name="Strader C."/>
            <person name="Tesfaye S."/>
            <person name="Thomson T."/>
            <person name="Thoulutsang Y."/>
            <person name="Thoulutsang D."/>
            <person name="Topham K."/>
            <person name="Topping I."/>
            <person name="Tsamla T."/>
            <person name="Vassiliev H."/>
            <person name="Vo A."/>
            <person name="Wangchuk T."/>
            <person name="Wangdi T."/>
            <person name="Weiand M."/>
            <person name="Wilkinson J."/>
            <person name="Wilson A."/>
            <person name="Yadav S."/>
            <person name="Young G."/>
            <person name="Yu Q."/>
            <person name="Zembek L."/>
            <person name="Zhong D."/>
            <person name="Zimmer A."/>
            <person name="Zwirko Z."/>
            <person name="Jaffe D.B."/>
            <person name="Alvarez P."/>
            <person name="Brockman W."/>
            <person name="Butler J."/>
            <person name="Chin C."/>
            <person name="Gnerre S."/>
            <person name="Grabherr M."/>
            <person name="Kleber M."/>
            <person name="Mauceli E."/>
            <person name="MacCallum I."/>
        </authorList>
    </citation>
    <scope>NUCLEOTIDE SEQUENCE [LARGE SCALE GENOMIC DNA]</scope>
    <source>
        <strain evidence="3">Tucson 14024-0371.13</strain>
    </source>
</reference>